<dbReference type="OrthoDB" id="9777699at2"/>
<keyword evidence="10" id="KW-1185">Reference proteome</keyword>
<dbReference type="RefSeq" id="WP_152231115.1">
    <property type="nucleotide sequence ID" value="NZ_BAAAOT010000011.1"/>
</dbReference>
<evidence type="ECO:0000256" key="3">
    <source>
        <dbReference type="ARBA" id="ARBA00022519"/>
    </source>
</evidence>
<dbReference type="InterPro" id="IPR010656">
    <property type="entry name" value="DctM"/>
</dbReference>
<gene>
    <name evidence="9" type="ORF">GB882_07180</name>
</gene>
<feature type="transmembrane region" description="Helical" evidence="7">
    <location>
        <begin position="415"/>
        <end position="440"/>
    </location>
</feature>
<evidence type="ECO:0000256" key="5">
    <source>
        <dbReference type="ARBA" id="ARBA00022989"/>
    </source>
</evidence>
<dbReference type="GO" id="GO:0022857">
    <property type="term" value="F:transmembrane transporter activity"/>
    <property type="evidence" value="ECO:0007669"/>
    <property type="project" value="TreeGrafter"/>
</dbReference>
<feature type="transmembrane region" description="Helical" evidence="7">
    <location>
        <begin position="26"/>
        <end position="44"/>
    </location>
</feature>
<feature type="transmembrane region" description="Helical" evidence="7">
    <location>
        <begin position="367"/>
        <end position="385"/>
    </location>
</feature>
<dbReference type="GO" id="GO:0005886">
    <property type="term" value="C:plasma membrane"/>
    <property type="evidence" value="ECO:0007669"/>
    <property type="project" value="UniProtKB-SubCell"/>
</dbReference>
<evidence type="ECO:0000256" key="7">
    <source>
        <dbReference type="SAM" id="Phobius"/>
    </source>
</evidence>
<keyword evidence="5 7" id="KW-1133">Transmembrane helix</keyword>
<feature type="transmembrane region" description="Helical" evidence="7">
    <location>
        <begin position="266"/>
        <end position="286"/>
    </location>
</feature>
<feature type="transmembrane region" description="Helical" evidence="7">
    <location>
        <begin position="50"/>
        <end position="82"/>
    </location>
</feature>
<dbReference type="EMBL" id="WHPD01001565">
    <property type="protein sequence ID" value="MPV88445.1"/>
    <property type="molecule type" value="Genomic_DNA"/>
</dbReference>
<accession>A0A7J9UUY5</accession>
<evidence type="ECO:0000256" key="2">
    <source>
        <dbReference type="ARBA" id="ARBA00022475"/>
    </source>
</evidence>
<keyword evidence="3" id="KW-0997">Cell inner membrane</keyword>
<name>A0A7J9UUY5_9MICO</name>
<dbReference type="PANTHER" id="PTHR33362:SF5">
    <property type="entry name" value="C4-DICARBOXYLATE TRAP TRANSPORTER LARGE PERMEASE PROTEIN DCTM"/>
    <property type="match status" value="1"/>
</dbReference>
<dbReference type="Pfam" id="PF06808">
    <property type="entry name" value="DctM"/>
    <property type="match status" value="1"/>
</dbReference>
<evidence type="ECO:0000313" key="10">
    <source>
        <dbReference type="Proteomes" id="UP000429644"/>
    </source>
</evidence>
<feature type="transmembrane region" description="Helical" evidence="7">
    <location>
        <begin position="225"/>
        <end position="246"/>
    </location>
</feature>
<proteinExistence type="predicted"/>
<organism evidence="9 10">
    <name type="scientific">Georgenia ruanii</name>
    <dbReference type="NCBI Taxonomy" id="348442"/>
    <lineage>
        <taxon>Bacteria</taxon>
        <taxon>Bacillati</taxon>
        <taxon>Actinomycetota</taxon>
        <taxon>Actinomycetes</taxon>
        <taxon>Micrococcales</taxon>
        <taxon>Bogoriellaceae</taxon>
        <taxon>Georgenia</taxon>
    </lineage>
</organism>
<dbReference type="AlphaFoldDB" id="A0A7J9UUY5"/>
<sequence length="495" mass="52853">MTTTELSRVQVPEEGRARRRRVGSRLLFVLSIGGLVVLTAAMFMPLVPEALGVIACVLMLLLIFLRVPVSLAMMLPSLLGMYAMRGWSLVESSLSTMPYAQTATWSLSVIPMFILMGLLLWKAGLTEALYVAAQRWLGWMPGGLAVGTNLAGAGLAAVSGSSVGTTYALARVGVPEMLRAGYDKRLAIGAVIVAGLPGQLIPPSIMLVIYAGIAEVPVGPQLMAGIGPGVLVAIMFTGMLIAFATLRPEWGGRGPEGLRESHTWGVRFRSLLSVWPVPLVIAVIVWGTFSGVFTASEAGAASALLALIITLIWRRHSGSWRAVADAAVATVSSVGAIFFMLVGVEMLSRMMVLTGITTGFSNLVDELALGRVGFLLMMLLVYLVLGTFLEPLPMLVLTVPILIPTLQALDISLLWFGVFAVFMGELAVISPPVGILAFIIYSIVKDPEVNRGQKITMGDVFVAATWFMPMAVLVSLLLIFFPEVATFIPDLMSSK</sequence>
<keyword evidence="6 7" id="KW-0472">Membrane</keyword>
<evidence type="ECO:0000256" key="6">
    <source>
        <dbReference type="ARBA" id="ARBA00023136"/>
    </source>
</evidence>
<dbReference type="InterPro" id="IPR004681">
    <property type="entry name" value="TRAP_DctM"/>
</dbReference>
<feature type="non-terminal residue" evidence="9">
    <location>
        <position position="1"/>
    </location>
</feature>
<feature type="transmembrane region" description="Helical" evidence="7">
    <location>
        <begin position="326"/>
        <end position="347"/>
    </location>
</feature>
<evidence type="ECO:0000313" key="9">
    <source>
        <dbReference type="EMBL" id="MPV88445.1"/>
    </source>
</evidence>
<keyword evidence="4 7" id="KW-0812">Transmembrane</keyword>
<feature type="transmembrane region" description="Helical" evidence="7">
    <location>
        <begin position="103"/>
        <end position="121"/>
    </location>
</feature>
<feature type="transmembrane region" description="Helical" evidence="7">
    <location>
        <begin position="392"/>
        <end position="409"/>
    </location>
</feature>
<dbReference type="Proteomes" id="UP000429644">
    <property type="component" value="Unassembled WGS sequence"/>
</dbReference>
<feature type="domain" description="TRAP C4-dicarboxylate transport system permease DctM subunit" evidence="8">
    <location>
        <begin position="57"/>
        <end position="483"/>
    </location>
</feature>
<feature type="transmembrane region" description="Helical" evidence="7">
    <location>
        <begin position="460"/>
        <end position="481"/>
    </location>
</feature>
<comment type="subcellular location">
    <subcellularLocation>
        <location evidence="1">Cell inner membrane</location>
        <topology evidence="1">Multi-pass membrane protein</topology>
    </subcellularLocation>
</comment>
<reference evidence="9 10" key="1">
    <citation type="submission" date="2019-10" db="EMBL/GenBank/DDBJ databases">
        <title>Georgenia wutianyii sp. nov. and Georgenia yuyongxinii sp. nov. isolated from plateau pika (Ochotona curzoniae) in the Qinghai-Tibet plateau of China.</title>
        <authorList>
            <person name="Tian Z."/>
        </authorList>
    </citation>
    <scope>NUCLEOTIDE SEQUENCE [LARGE SCALE GENOMIC DNA]</scope>
    <source>
        <strain evidence="9 10">JCM 15130</strain>
    </source>
</reference>
<feature type="transmembrane region" description="Helical" evidence="7">
    <location>
        <begin position="292"/>
        <end position="314"/>
    </location>
</feature>
<feature type="transmembrane region" description="Helical" evidence="7">
    <location>
        <begin position="186"/>
        <end position="213"/>
    </location>
</feature>
<comment type="caution">
    <text evidence="9">The sequence shown here is derived from an EMBL/GenBank/DDBJ whole genome shotgun (WGS) entry which is preliminary data.</text>
</comment>
<evidence type="ECO:0000259" key="8">
    <source>
        <dbReference type="Pfam" id="PF06808"/>
    </source>
</evidence>
<evidence type="ECO:0000256" key="1">
    <source>
        <dbReference type="ARBA" id="ARBA00004429"/>
    </source>
</evidence>
<keyword evidence="2" id="KW-1003">Cell membrane</keyword>
<evidence type="ECO:0000256" key="4">
    <source>
        <dbReference type="ARBA" id="ARBA00022692"/>
    </source>
</evidence>
<protein>
    <submittedName>
        <fullName evidence="9">TRAP transporter large permease subunit</fullName>
    </submittedName>
</protein>
<dbReference type="PANTHER" id="PTHR33362">
    <property type="entry name" value="SIALIC ACID TRAP TRANSPORTER PERMEASE PROTEIN SIAT-RELATED"/>
    <property type="match status" value="1"/>
</dbReference>